<evidence type="ECO:0000313" key="3">
    <source>
        <dbReference type="EMBL" id="OOS20299.1"/>
    </source>
</evidence>
<organism evidence="3 4">
    <name type="scientific">Lwoffella lincolnii</name>
    <dbReference type="NCBI Taxonomy" id="90241"/>
    <lineage>
        <taxon>Bacteria</taxon>
        <taxon>Pseudomonadati</taxon>
        <taxon>Pseudomonadota</taxon>
        <taxon>Gammaproteobacteria</taxon>
        <taxon>Moraxellales</taxon>
        <taxon>Moraxellaceae</taxon>
        <taxon>Lwoffella</taxon>
    </lineage>
</organism>
<dbReference type="InterPro" id="IPR029062">
    <property type="entry name" value="Class_I_gatase-like"/>
</dbReference>
<dbReference type="NCBIfam" id="TIGR01382">
    <property type="entry name" value="PfpI"/>
    <property type="match status" value="1"/>
</dbReference>
<comment type="similarity">
    <text evidence="1">Belongs to the peptidase C56 family.</text>
</comment>
<dbReference type="EMBL" id="MUYT01000008">
    <property type="protein sequence ID" value="OOS20299.1"/>
    <property type="molecule type" value="Genomic_DNA"/>
</dbReference>
<sequence length="175" mass="19126">MSHIAFLLHNHFEQSEYDEVKNKLEQKGHQTTLITTNDSKQVQAMQGDVDKSQTFTADLFAKDADIVSYDALVLPGGTVNSDTLRHNDVAKQLIKDFYATNKPLAAICHAAWALIDTGIAKGKTLTAYQSVKTDLVNAGATFVDESVQVDGQIITSRNPNDIDDFVDAIDKALTA</sequence>
<dbReference type="SUPFAM" id="SSF52317">
    <property type="entry name" value="Class I glutamine amidotransferase-like"/>
    <property type="match status" value="1"/>
</dbReference>
<evidence type="ECO:0000256" key="1">
    <source>
        <dbReference type="ARBA" id="ARBA00008542"/>
    </source>
</evidence>
<dbReference type="STRING" id="90241.B0682_06585"/>
<accession>A0A1T0CDE1</accession>
<dbReference type="RefSeq" id="WP_078307637.1">
    <property type="nucleotide sequence ID" value="NZ_CP147511.1"/>
</dbReference>
<dbReference type="AlphaFoldDB" id="A0A1T0CDE1"/>
<dbReference type="InterPro" id="IPR002818">
    <property type="entry name" value="DJ-1/PfpI"/>
</dbReference>
<dbReference type="OrthoDB" id="9792284at2"/>
<gene>
    <name evidence="3" type="ORF">B0682_06585</name>
</gene>
<evidence type="ECO:0000259" key="2">
    <source>
        <dbReference type="Pfam" id="PF01965"/>
    </source>
</evidence>
<protein>
    <submittedName>
        <fullName evidence="3">Peptidase C56</fullName>
    </submittedName>
</protein>
<name>A0A1T0CDE1_9GAMM</name>
<dbReference type="CDD" id="cd03134">
    <property type="entry name" value="GATase1_PfpI_like"/>
    <property type="match status" value="1"/>
</dbReference>
<comment type="caution">
    <text evidence="3">The sequence shown here is derived from an EMBL/GenBank/DDBJ whole genome shotgun (WGS) entry which is preliminary data.</text>
</comment>
<dbReference type="PANTHER" id="PTHR42733:SF2">
    <property type="entry name" value="DJ-1_THIJ_PFPI FAMILY PROTEIN"/>
    <property type="match status" value="1"/>
</dbReference>
<reference evidence="3 4" key="1">
    <citation type="submission" date="2017-02" db="EMBL/GenBank/DDBJ databases">
        <title>Draft genome sequence of Moraxella lincolnii CCUG 9405T type strain.</title>
        <authorList>
            <person name="Salva-Serra F."/>
            <person name="Engstrom-Jakobsson H."/>
            <person name="Thorell K."/>
            <person name="Jaen-Luchoro D."/>
            <person name="Gonzales-Siles L."/>
            <person name="Karlsson R."/>
            <person name="Yazdan S."/>
            <person name="Boulund F."/>
            <person name="Johnning A."/>
            <person name="Engstrand L."/>
            <person name="Kristiansson E."/>
            <person name="Moore E."/>
        </authorList>
    </citation>
    <scope>NUCLEOTIDE SEQUENCE [LARGE SCALE GENOMIC DNA]</scope>
    <source>
        <strain evidence="3 4">CCUG 9405</strain>
    </source>
</reference>
<dbReference type="PROSITE" id="PS51276">
    <property type="entry name" value="PEPTIDASE_C56_PFPI"/>
    <property type="match status" value="1"/>
</dbReference>
<keyword evidence="4" id="KW-1185">Reference proteome</keyword>
<feature type="domain" description="DJ-1/PfpI" evidence="2">
    <location>
        <begin position="4"/>
        <end position="169"/>
    </location>
</feature>
<dbReference type="Pfam" id="PF01965">
    <property type="entry name" value="DJ-1_PfpI"/>
    <property type="match status" value="1"/>
</dbReference>
<evidence type="ECO:0000313" key="4">
    <source>
        <dbReference type="Proteomes" id="UP000191094"/>
    </source>
</evidence>
<dbReference type="Gene3D" id="3.40.50.880">
    <property type="match status" value="1"/>
</dbReference>
<dbReference type="InterPro" id="IPR006286">
    <property type="entry name" value="C56_PfpI-like"/>
</dbReference>
<proteinExistence type="inferred from homology"/>
<dbReference type="Proteomes" id="UP000191094">
    <property type="component" value="Unassembled WGS sequence"/>
</dbReference>
<dbReference type="PANTHER" id="PTHR42733">
    <property type="entry name" value="DJ-1 PROTEIN"/>
    <property type="match status" value="1"/>
</dbReference>